<evidence type="ECO:0000256" key="4">
    <source>
        <dbReference type="ARBA" id="ARBA00022452"/>
    </source>
</evidence>
<comment type="subcellular location">
    <subcellularLocation>
        <location evidence="1">Cell outer membrane</location>
    </subcellularLocation>
</comment>
<dbReference type="EMBL" id="JAVRHL010000010">
    <property type="protein sequence ID" value="MDT0684707.1"/>
    <property type="molecule type" value="Genomic_DNA"/>
</dbReference>
<feature type="coiled-coil region" evidence="8">
    <location>
        <begin position="385"/>
        <end position="420"/>
    </location>
</feature>
<keyword evidence="7" id="KW-0998">Cell outer membrane</keyword>
<keyword evidence="8" id="KW-0175">Coiled coil</keyword>
<protein>
    <submittedName>
        <fullName evidence="9">TolC family protein</fullName>
    </submittedName>
</protein>
<keyword evidence="5" id="KW-0812">Transmembrane</keyword>
<evidence type="ECO:0000256" key="2">
    <source>
        <dbReference type="ARBA" id="ARBA00007613"/>
    </source>
</evidence>
<dbReference type="InterPro" id="IPR003423">
    <property type="entry name" value="OMP_efflux"/>
</dbReference>
<sequence>MTDGRDGRAGRFAVLAVALLAGCSGLRGPEGTEAALREQAAALPALGRSSGQSAADAARNGVLMSPSVREAASLVSASADEVRVARAALFPSLSLSLGGGVGNAGQGDAAVDLVGEQQLTSFGETDRAIRIADLDLQLRFLDFQTEVDETLINVLHAVQDVAMQKELLSVHNAHLQQLQHLAGLVAARIDNGASTRTEALEARSRLQAAEFTVLDTELALAEARDTLFRLSGQSEGARIDVVAGSCGASALSEEMVRARLEFLRSRLELERADRARLPGITASPLVRGDVADGSTSVGLNVGVRSDVLQGGALTARARAARNALAAAEARVETVALEQDLEERGLTRSIATGARRVGLLERQIALLAETRDLYRTQYFDLGTRRLTELLEQEQDYSMRRAELVEERAELMKSRINCAARERTLRGQLNIEAQSLYGLPLTPNPA</sequence>
<evidence type="ECO:0000313" key="10">
    <source>
        <dbReference type="Proteomes" id="UP001265259"/>
    </source>
</evidence>
<name>A0ABU3DLY0_9RHOB</name>
<comment type="caution">
    <text evidence="9">The sequence shown here is derived from an EMBL/GenBank/DDBJ whole genome shotgun (WGS) entry which is preliminary data.</text>
</comment>
<dbReference type="PANTHER" id="PTHR30026:SF22">
    <property type="entry name" value="OUTER MEMBRANE EFFLUX PROTEIN"/>
    <property type="match status" value="1"/>
</dbReference>
<evidence type="ECO:0000256" key="8">
    <source>
        <dbReference type="SAM" id="Coils"/>
    </source>
</evidence>
<evidence type="ECO:0000256" key="7">
    <source>
        <dbReference type="ARBA" id="ARBA00023237"/>
    </source>
</evidence>
<keyword evidence="6" id="KW-0472">Membrane</keyword>
<dbReference type="Gene3D" id="1.20.1600.10">
    <property type="entry name" value="Outer membrane efflux proteins (OEP)"/>
    <property type="match status" value="1"/>
</dbReference>
<accession>A0ABU3DLY0</accession>
<comment type="similarity">
    <text evidence="2">Belongs to the outer membrane factor (OMF) (TC 1.B.17) family.</text>
</comment>
<evidence type="ECO:0000256" key="1">
    <source>
        <dbReference type="ARBA" id="ARBA00004442"/>
    </source>
</evidence>
<evidence type="ECO:0000256" key="6">
    <source>
        <dbReference type="ARBA" id="ARBA00023136"/>
    </source>
</evidence>
<dbReference type="Pfam" id="PF02321">
    <property type="entry name" value="OEP"/>
    <property type="match status" value="1"/>
</dbReference>
<evidence type="ECO:0000256" key="5">
    <source>
        <dbReference type="ARBA" id="ARBA00022692"/>
    </source>
</evidence>
<keyword evidence="4" id="KW-1134">Transmembrane beta strand</keyword>
<dbReference type="PROSITE" id="PS51257">
    <property type="entry name" value="PROKAR_LIPOPROTEIN"/>
    <property type="match status" value="1"/>
</dbReference>
<proteinExistence type="inferred from homology"/>
<dbReference type="SUPFAM" id="SSF56954">
    <property type="entry name" value="Outer membrane efflux proteins (OEP)"/>
    <property type="match status" value="1"/>
</dbReference>
<evidence type="ECO:0000256" key="3">
    <source>
        <dbReference type="ARBA" id="ARBA00022448"/>
    </source>
</evidence>
<dbReference type="Proteomes" id="UP001265259">
    <property type="component" value="Unassembled WGS sequence"/>
</dbReference>
<keyword evidence="10" id="KW-1185">Reference proteome</keyword>
<evidence type="ECO:0000313" key="9">
    <source>
        <dbReference type="EMBL" id="MDT0684707.1"/>
    </source>
</evidence>
<dbReference type="InterPro" id="IPR051906">
    <property type="entry name" value="TolC-like"/>
</dbReference>
<gene>
    <name evidence="9" type="ORF">RM543_18770</name>
</gene>
<keyword evidence="3" id="KW-0813">Transport</keyword>
<dbReference type="RefSeq" id="WP_311694446.1">
    <property type="nucleotide sequence ID" value="NZ_JAVRHL010000010.1"/>
</dbReference>
<reference evidence="9 10" key="1">
    <citation type="submission" date="2023-09" db="EMBL/GenBank/DDBJ databases">
        <authorList>
            <person name="Rey-Velasco X."/>
        </authorList>
    </citation>
    <scope>NUCLEOTIDE SEQUENCE [LARGE SCALE GENOMIC DNA]</scope>
    <source>
        <strain evidence="9 10">F158</strain>
    </source>
</reference>
<organism evidence="9 10">
    <name type="scientific">Tropicimonas omnivorans</name>
    <dbReference type="NCBI Taxonomy" id="3075590"/>
    <lineage>
        <taxon>Bacteria</taxon>
        <taxon>Pseudomonadati</taxon>
        <taxon>Pseudomonadota</taxon>
        <taxon>Alphaproteobacteria</taxon>
        <taxon>Rhodobacterales</taxon>
        <taxon>Roseobacteraceae</taxon>
        <taxon>Tropicimonas</taxon>
    </lineage>
</organism>
<dbReference type="PANTHER" id="PTHR30026">
    <property type="entry name" value="OUTER MEMBRANE PROTEIN TOLC"/>
    <property type="match status" value="1"/>
</dbReference>